<dbReference type="CDD" id="cd03794">
    <property type="entry name" value="GT4_WbuB-like"/>
    <property type="match status" value="1"/>
</dbReference>
<dbReference type="InterPro" id="IPR001296">
    <property type="entry name" value="Glyco_trans_1"/>
</dbReference>
<dbReference type="InterPro" id="IPR028098">
    <property type="entry name" value="Glyco_trans_4-like_N"/>
</dbReference>
<dbReference type="EMBL" id="FQWD01000002">
    <property type="protein sequence ID" value="SHG14784.1"/>
    <property type="molecule type" value="Genomic_DNA"/>
</dbReference>
<dbReference type="SUPFAM" id="SSF53756">
    <property type="entry name" value="UDP-Glycosyltransferase/glycogen phosphorylase"/>
    <property type="match status" value="1"/>
</dbReference>
<accession>A0A1M5HFQ1</accession>
<sequence length="410" mass="45962">MKLFLYSINYSPELTGIGKYNGELTATLSNMDVDVSVITAPPYYPEWGKRSGYSYSNFSTEIVDGVTVYRCPLYVPKTVTTLKRILHLLSFAVSSAIRLGFLIKKRPYVVFLIQPTFFCVPFTLLYCKITGAKSIMHIQDFELDAMLGLGMAKGSKIKWFLSKVETWFLKKFDCVSTISHSMLSIAQNKGVDKDRLIFLPNWADINFVTPQTCGKSLKKKLGLEKFDKIILYSGNIGKKQGLEIVIEAAKSFTSRPDVLFLFVGTGAHVDVLKGAAQKNRLNNVRFLPLQDWCNVPSLLSMADLHLVIQRKGAADAVLPSKLTNILSAGGMAIVTADIDTELGQLARQYPGIYKLIEPENSAALVQAIFDSLHIKSEHGYNKIAREYAESHLDREVIVKRFMQELRKTIH</sequence>
<keyword evidence="4" id="KW-1185">Reference proteome</keyword>
<dbReference type="RefSeq" id="WP_073320040.1">
    <property type="nucleotide sequence ID" value="NZ_FQWD01000002.1"/>
</dbReference>
<feature type="domain" description="Glycosyltransferase subfamily 4-like N-terminal" evidence="2">
    <location>
        <begin position="15"/>
        <end position="202"/>
    </location>
</feature>
<dbReference type="Pfam" id="PF13579">
    <property type="entry name" value="Glyco_trans_4_4"/>
    <property type="match status" value="1"/>
</dbReference>
<organism evidence="3 4">
    <name type="scientific">Marisediminitalea aggregata</name>
    <dbReference type="NCBI Taxonomy" id="634436"/>
    <lineage>
        <taxon>Bacteria</taxon>
        <taxon>Pseudomonadati</taxon>
        <taxon>Pseudomonadota</taxon>
        <taxon>Gammaproteobacteria</taxon>
        <taxon>Alteromonadales</taxon>
        <taxon>Alteromonadaceae</taxon>
        <taxon>Marisediminitalea</taxon>
    </lineage>
</organism>
<dbReference type="AlphaFoldDB" id="A0A1M5HFQ1"/>
<dbReference type="Pfam" id="PF00534">
    <property type="entry name" value="Glycos_transf_1"/>
    <property type="match status" value="1"/>
</dbReference>
<keyword evidence="3" id="KW-0808">Transferase</keyword>
<evidence type="ECO:0000259" key="2">
    <source>
        <dbReference type="Pfam" id="PF13579"/>
    </source>
</evidence>
<name>A0A1M5HFQ1_9ALTE</name>
<evidence type="ECO:0000313" key="4">
    <source>
        <dbReference type="Proteomes" id="UP000184520"/>
    </source>
</evidence>
<evidence type="ECO:0000259" key="1">
    <source>
        <dbReference type="Pfam" id="PF00534"/>
    </source>
</evidence>
<dbReference type="STRING" id="634436.SAMN05216361_1453"/>
<dbReference type="Proteomes" id="UP000184520">
    <property type="component" value="Unassembled WGS sequence"/>
</dbReference>
<dbReference type="GO" id="GO:0016757">
    <property type="term" value="F:glycosyltransferase activity"/>
    <property type="evidence" value="ECO:0007669"/>
    <property type="project" value="InterPro"/>
</dbReference>
<dbReference type="GO" id="GO:1901135">
    <property type="term" value="P:carbohydrate derivative metabolic process"/>
    <property type="evidence" value="ECO:0007669"/>
    <property type="project" value="UniProtKB-ARBA"/>
</dbReference>
<feature type="domain" description="Glycosyl transferase family 1" evidence="1">
    <location>
        <begin position="217"/>
        <end position="375"/>
    </location>
</feature>
<dbReference type="OrthoDB" id="9787293at2"/>
<reference evidence="4" key="1">
    <citation type="submission" date="2016-11" db="EMBL/GenBank/DDBJ databases">
        <authorList>
            <person name="Varghese N."/>
            <person name="Submissions S."/>
        </authorList>
    </citation>
    <scope>NUCLEOTIDE SEQUENCE [LARGE SCALE GENOMIC DNA]</scope>
    <source>
        <strain evidence="4">CGMCC 1.8995</strain>
    </source>
</reference>
<protein>
    <submittedName>
        <fullName evidence="3">Colanic acid biosynthesis glycosyl transferase WcaI</fullName>
    </submittedName>
</protein>
<dbReference type="Gene3D" id="3.40.50.2000">
    <property type="entry name" value="Glycogen Phosphorylase B"/>
    <property type="match status" value="2"/>
</dbReference>
<evidence type="ECO:0000313" key="3">
    <source>
        <dbReference type="EMBL" id="SHG14784.1"/>
    </source>
</evidence>
<proteinExistence type="predicted"/>
<dbReference type="PANTHER" id="PTHR12526:SF633">
    <property type="entry name" value="COLANIC ACID BIOSYNTHESIS GLYCOSYL TRANSFERASE WCAI-RELATED"/>
    <property type="match status" value="1"/>
</dbReference>
<dbReference type="PANTHER" id="PTHR12526">
    <property type="entry name" value="GLYCOSYLTRANSFERASE"/>
    <property type="match status" value="1"/>
</dbReference>
<dbReference type="NCBIfam" id="NF007640">
    <property type="entry name" value="PRK10307.1"/>
    <property type="match status" value="1"/>
</dbReference>
<gene>
    <name evidence="3" type="ORF">SAMN05216361_1453</name>
</gene>